<protein>
    <recommendedName>
        <fullName evidence="4">Porin family protein</fullName>
    </recommendedName>
</protein>
<keyword evidence="3" id="KW-1185">Reference proteome</keyword>
<proteinExistence type="predicted"/>
<accession>A0AAU8WGX7</accession>
<reference evidence="3" key="1">
    <citation type="journal article" date="2017" name="Genome Announc.">
        <title>Complete Genome Sequence of Vibrio sp. Strain 2521-89, a Close Relative of Vibrio cholerae Isolated from Lake Water in New Mexico, USA.</title>
        <authorList>
            <person name="Liang K."/>
            <person name="Orata F.D."/>
            <person name="Winkjer N.S."/>
            <person name="Rowe L.A."/>
            <person name="Tarr C.L."/>
            <person name="Boucher Y."/>
        </authorList>
    </citation>
    <scope>NUCLEOTIDE SEQUENCE [LARGE SCALE GENOMIC DNA]</scope>
    <source>
        <strain evidence="3">2521-89</strain>
    </source>
</reference>
<dbReference type="Proteomes" id="UP000198371">
    <property type="component" value="Chromosome 2"/>
</dbReference>
<gene>
    <name evidence="2" type="ORF">CEQ48_00795</name>
</gene>
<dbReference type="EMBL" id="CP022352">
    <property type="protein sequence ID" value="ASK53408.1"/>
    <property type="molecule type" value="Genomic_DNA"/>
</dbReference>
<dbReference type="KEGG" id="vti:CEQ48_00795"/>
<sequence length="221" mass="24894">MKLIKYMLITISLLPMSSLASSSVLDLEKENEELKKECIDGKCSKEKLSKIEENNRSISSVVDRFKFGVAIGYEHYKDSFINEAQIVGSDRIVRISDRQDYKPSIWLETHYIWDGIGEDLGFTHSAPGFYVGARLLGPDSDVFQAFSLGLMWSFKRSALSTPKPEGSIADSINIGVGPVWHRTRVLADGIREGEALPARYDDIQFDEEDEISWMLMVSVGF</sequence>
<dbReference type="AlphaFoldDB" id="A0AAU8WGX7"/>
<dbReference type="RefSeq" id="WP_089069889.1">
    <property type="nucleotide sequence ID" value="NZ_CP022352.1"/>
</dbReference>
<keyword evidence="1" id="KW-0732">Signal</keyword>
<evidence type="ECO:0008006" key="4">
    <source>
        <dbReference type="Google" id="ProtNLM"/>
    </source>
</evidence>
<evidence type="ECO:0000313" key="3">
    <source>
        <dbReference type="Proteomes" id="UP000198371"/>
    </source>
</evidence>
<reference evidence="2 3" key="2">
    <citation type="submission" date="2017-06" db="EMBL/GenBank/DDBJ databases">
        <title>Complete genome sequence of Vibrio sp. 2521-89, a close relative of Vibrio cholerae isolated from lake water in New Mexico, USA.</title>
        <authorList>
            <person name="Liang K."/>
            <person name="Orata F.D."/>
            <person name="Winkjer N.S."/>
            <person name="Tarr C.L."/>
            <person name="Boucher Y."/>
        </authorList>
    </citation>
    <scope>NUCLEOTIDE SEQUENCE [LARGE SCALE GENOMIC DNA]</scope>
    <source>
        <strain evidence="2 3">2521-89</strain>
    </source>
</reference>
<evidence type="ECO:0000313" key="2">
    <source>
        <dbReference type="EMBL" id="ASK53408.1"/>
    </source>
</evidence>
<evidence type="ECO:0000256" key="1">
    <source>
        <dbReference type="SAM" id="SignalP"/>
    </source>
</evidence>
<organism evidence="2 3">
    <name type="scientific">Vibrio tarriae</name>
    <dbReference type="NCBI Taxonomy" id="2014742"/>
    <lineage>
        <taxon>Bacteria</taxon>
        <taxon>Pseudomonadati</taxon>
        <taxon>Pseudomonadota</taxon>
        <taxon>Gammaproteobacteria</taxon>
        <taxon>Vibrionales</taxon>
        <taxon>Vibrionaceae</taxon>
        <taxon>Vibrio</taxon>
    </lineage>
</organism>
<name>A0AAU8WGX7_9VIBR</name>
<feature type="signal peptide" evidence="1">
    <location>
        <begin position="1"/>
        <end position="20"/>
    </location>
</feature>
<feature type="chain" id="PRO_5043661479" description="Porin family protein" evidence="1">
    <location>
        <begin position="21"/>
        <end position="221"/>
    </location>
</feature>